<accession>A0A0K0D9S8</accession>
<reference evidence="1" key="1">
    <citation type="submission" date="2012-09" db="EMBL/GenBank/DDBJ databases">
        <authorList>
            <person name="Martin A.A."/>
        </authorList>
    </citation>
    <scope>NUCLEOTIDE SEQUENCE</scope>
</reference>
<evidence type="ECO:0000313" key="2">
    <source>
        <dbReference type="WBParaSite" id="ACAC_0000691501-mRNA-1"/>
    </source>
</evidence>
<evidence type="ECO:0000313" key="1">
    <source>
        <dbReference type="Proteomes" id="UP000035642"/>
    </source>
</evidence>
<organism evidence="1 2">
    <name type="scientific">Angiostrongylus cantonensis</name>
    <name type="common">Rat lungworm</name>
    <dbReference type="NCBI Taxonomy" id="6313"/>
    <lineage>
        <taxon>Eukaryota</taxon>
        <taxon>Metazoa</taxon>
        <taxon>Ecdysozoa</taxon>
        <taxon>Nematoda</taxon>
        <taxon>Chromadorea</taxon>
        <taxon>Rhabditida</taxon>
        <taxon>Rhabditina</taxon>
        <taxon>Rhabditomorpha</taxon>
        <taxon>Strongyloidea</taxon>
        <taxon>Metastrongylidae</taxon>
        <taxon>Angiostrongylus</taxon>
    </lineage>
</organism>
<name>A0A0K0D9S8_ANGCA</name>
<dbReference type="AlphaFoldDB" id="A0A0K0D9S8"/>
<protein>
    <submittedName>
        <fullName evidence="2">Uncharacterized protein</fullName>
    </submittedName>
</protein>
<dbReference type="Proteomes" id="UP000035642">
    <property type="component" value="Unassembled WGS sequence"/>
</dbReference>
<proteinExistence type="predicted"/>
<sequence>MVLVRFRFGPTKPLTVLGTAIGTGFVWKRITTSNPIGNPPAGYLKAPGRIARPAFYDIEGELKILMQQSKPRVNFEILVDTGCGKMNRM</sequence>
<dbReference type="WBParaSite" id="ACAC_0000691501-mRNA-1">
    <property type="protein sequence ID" value="ACAC_0000691501-mRNA-1"/>
    <property type="gene ID" value="ACAC_0000691501"/>
</dbReference>
<keyword evidence="1" id="KW-1185">Reference proteome</keyword>
<reference evidence="2" key="2">
    <citation type="submission" date="2017-02" db="UniProtKB">
        <authorList>
            <consortium name="WormBaseParasite"/>
        </authorList>
    </citation>
    <scope>IDENTIFICATION</scope>
</reference>